<feature type="signal peptide" evidence="5">
    <location>
        <begin position="1"/>
        <end position="21"/>
    </location>
</feature>
<evidence type="ECO:0000256" key="2">
    <source>
        <dbReference type="ARBA" id="ARBA00023157"/>
    </source>
</evidence>
<keyword evidence="2" id="KW-1015">Disulfide bond</keyword>
<dbReference type="AlphaFoldDB" id="A0A7R8D8P4"/>
<dbReference type="Proteomes" id="UP000675881">
    <property type="component" value="Chromosome 9"/>
</dbReference>
<keyword evidence="5" id="KW-0732">Signal</keyword>
<dbReference type="Pfam" id="PF00090">
    <property type="entry name" value="TSP_1"/>
    <property type="match status" value="1"/>
</dbReference>
<dbReference type="SUPFAM" id="SSF52540">
    <property type="entry name" value="P-loop containing nucleoside triphosphate hydrolases"/>
    <property type="match status" value="1"/>
</dbReference>
<reference evidence="6" key="1">
    <citation type="submission" date="2021-02" db="EMBL/GenBank/DDBJ databases">
        <authorList>
            <person name="Bekaert M."/>
        </authorList>
    </citation>
    <scope>NUCLEOTIDE SEQUENCE</scope>
    <source>
        <strain evidence="6">IoA-00</strain>
    </source>
</reference>
<evidence type="ECO:0000256" key="3">
    <source>
        <dbReference type="SAM" id="Coils"/>
    </source>
</evidence>
<feature type="compositionally biased region" description="Low complexity" evidence="4">
    <location>
        <begin position="45"/>
        <end position="62"/>
    </location>
</feature>
<name>A0A7R8D8P4_LEPSM</name>
<evidence type="ECO:0000256" key="1">
    <source>
        <dbReference type="ARBA" id="ARBA00022737"/>
    </source>
</evidence>
<evidence type="ECO:0000256" key="5">
    <source>
        <dbReference type="SAM" id="SignalP"/>
    </source>
</evidence>
<dbReference type="SUPFAM" id="SSF82895">
    <property type="entry name" value="TSP-1 type 1 repeat"/>
    <property type="match status" value="1"/>
</dbReference>
<dbReference type="InterPro" id="IPR027417">
    <property type="entry name" value="P-loop_NTPase"/>
</dbReference>
<keyword evidence="1" id="KW-0677">Repeat</keyword>
<evidence type="ECO:0000313" key="6">
    <source>
        <dbReference type="EMBL" id="CAF3037905.1"/>
    </source>
</evidence>
<dbReference type="InterPro" id="IPR000884">
    <property type="entry name" value="TSP1_rpt"/>
</dbReference>
<dbReference type="PANTHER" id="PTHR22906">
    <property type="entry name" value="PROPERDIN"/>
    <property type="match status" value="1"/>
</dbReference>
<gene>
    <name evidence="6" type="ORF">LSAA_15240</name>
</gene>
<dbReference type="InterPro" id="IPR052065">
    <property type="entry name" value="Compl_asym_regulator"/>
</dbReference>
<accession>A0A7R8D8P4</accession>
<dbReference type="SMART" id="SM00209">
    <property type="entry name" value="TSP1"/>
    <property type="match status" value="1"/>
</dbReference>
<proteinExistence type="predicted"/>
<protein>
    <submittedName>
        <fullName evidence="6">(salmon louse) hypothetical protein</fullName>
    </submittedName>
</protein>
<evidence type="ECO:0000313" key="7">
    <source>
        <dbReference type="Proteomes" id="UP000675881"/>
    </source>
</evidence>
<feature type="region of interest" description="Disordered" evidence="4">
    <location>
        <begin position="40"/>
        <end position="62"/>
    </location>
</feature>
<dbReference type="OrthoDB" id="5781878at2759"/>
<dbReference type="InterPro" id="IPR036383">
    <property type="entry name" value="TSP1_rpt_sf"/>
</dbReference>
<dbReference type="Gene3D" id="3.40.50.300">
    <property type="entry name" value="P-loop containing nucleotide triphosphate hydrolases"/>
    <property type="match status" value="1"/>
</dbReference>
<dbReference type="EMBL" id="HG994588">
    <property type="protein sequence ID" value="CAF3037905.1"/>
    <property type="molecule type" value="Genomic_DNA"/>
</dbReference>
<evidence type="ECO:0000256" key="4">
    <source>
        <dbReference type="SAM" id="MobiDB-lite"/>
    </source>
</evidence>
<dbReference type="PROSITE" id="PS50092">
    <property type="entry name" value="TSP1"/>
    <property type="match status" value="1"/>
</dbReference>
<sequence>MILCLLLFYLTLLETSKGVQQEPPVDYINLEDFTDLQESRDNDYSSIDSDISATTTSTTTTTDALPEGIDKLAFTPLIIDEDALMRVGVGKSSLANTILGYDNLQSLINRKVRKTLPFKIGHGLRSKTKMTTFVTDRWLGSGPNVTVVDTPGFKDTEDAEFIDEIMNVLGDEVKEVDSPFSLCISTKIDSLVLFKRTLTMITKMFGNFWTNVVLVVNFWSFKKIHVEEREARGVTKRSYGKQLREVFQNKFDLDFELPVVFIDTHYNKTNSEEIQAFENELTKLWTVSLNQRPFECLTRQQVQQNLKKEKKDLATMRRKCKATRKENEHCSRDKMDDVILGCQWSEWTDWSTCSKTCGGGNVKRYRTKLPGLGTCEGPEFEGKVCENEVCPLEKR</sequence>
<keyword evidence="3" id="KW-0175">Coiled coil</keyword>
<organism evidence="6 7">
    <name type="scientific">Lepeophtheirus salmonis</name>
    <name type="common">Salmon louse</name>
    <name type="synonym">Caligus salmonis</name>
    <dbReference type="NCBI Taxonomy" id="72036"/>
    <lineage>
        <taxon>Eukaryota</taxon>
        <taxon>Metazoa</taxon>
        <taxon>Ecdysozoa</taxon>
        <taxon>Arthropoda</taxon>
        <taxon>Crustacea</taxon>
        <taxon>Multicrustacea</taxon>
        <taxon>Hexanauplia</taxon>
        <taxon>Copepoda</taxon>
        <taxon>Siphonostomatoida</taxon>
        <taxon>Caligidae</taxon>
        <taxon>Lepeophtheirus</taxon>
    </lineage>
</organism>
<feature type="chain" id="PRO_5043658208" evidence="5">
    <location>
        <begin position="22"/>
        <end position="395"/>
    </location>
</feature>
<keyword evidence="7" id="KW-1185">Reference proteome</keyword>
<feature type="coiled-coil region" evidence="3">
    <location>
        <begin position="299"/>
        <end position="326"/>
    </location>
</feature>
<dbReference type="Gene3D" id="2.20.100.10">
    <property type="entry name" value="Thrombospondin type-1 (TSP1) repeat"/>
    <property type="match status" value="1"/>
</dbReference>